<dbReference type="EMBL" id="MKKU01000093">
    <property type="protein sequence ID" value="RNF24892.1"/>
    <property type="molecule type" value="Genomic_DNA"/>
</dbReference>
<dbReference type="Proteomes" id="UP000284403">
    <property type="component" value="Unassembled WGS sequence"/>
</dbReference>
<protein>
    <submittedName>
        <fullName evidence="2">Uncharacterized protein</fullName>
    </submittedName>
</protein>
<comment type="caution">
    <text evidence="2">The sequence shown here is derived from an EMBL/GenBank/DDBJ whole genome shotgun (WGS) entry which is preliminary data.</text>
</comment>
<proteinExistence type="predicted"/>
<keyword evidence="3" id="KW-1185">Reference proteome</keyword>
<dbReference type="GeneID" id="40316018"/>
<feature type="non-terminal residue" evidence="2">
    <location>
        <position position="1"/>
    </location>
</feature>
<feature type="region of interest" description="Disordered" evidence="1">
    <location>
        <begin position="80"/>
        <end position="103"/>
    </location>
</feature>
<evidence type="ECO:0000256" key="1">
    <source>
        <dbReference type="SAM" id="MobiDB-lite"/>
    </source>
</evidence>
<sequence>PASRSSHGRFLWALPLDAAKQSLGVTCAVRRGQMLPESVTGITRLLTSARGGGVSPQLFPSSFAGKRRISFFPQRDRQGCWASAPRVPGEPPRRTPPPPRSHGYFALPPLGPVLSAGAGFRLGARLAEAANAGRTRPGAERPLRYGAPPSRDEQPSWHVRPANSRGI</sequence>
<dbReference type="AlphaFoldDB" id="A0A3R7PTJ8"/>
<evidence type="ECO:0000313" key="3">
    <source>
        <dbReference type="Proteomes" id="UP000284403"/>
    </source>
</evidence>
<feature type="region of interest" description="Disordered" evidence="1">
    <location>
        <begin position="130"/>
        <end position="167"/>
    </location>
</feature>
<organism evidence="2 3">
    <name type="scientific">Trypanosoma conorhini</name>
    <dbReference type="NCBI Taxonomy" id="83891"/>
    <lineage>
        <taxon>Eukaryota</taxon>
        <taxon>Discoba</taxon>
        <taxon>Euglenozoa</taxon>
        <taxon>Kinetoplastea</taxon>
        <taxon>Metakinetoplastina</taxon>
        <taxon>Trypanosomatida</taxon>
        <taxon>Trypanosomatidae</taxon>
        <taxon>Trypanosoma</taxon>
    </lineage>
</organism>
<name>A0A3R7PTJ8_9TRYP</name>
<gene>
    <name evidence="2" type="ORF">Tco025E_02407</name>
</gene>
<feature type="compositionally biased region" description="Pro residues" evidence="1">
    <location>
        <begin position="88"/>
        <end position="100"/>
    </location>
</feature>
<reference evidence="2 3" key="1">
    <citation type="journal article" date="2018" name="BMC Genomics">
        <title>Genomic comparison of Trypanosoma conorhini and Trypanosoma rangeli to Trypanosoma cruzi strains of high and low virulence.</title>
        <authorList>
            <person name="Bradwell K.R."/>
            <person name="Koparde V.N."/>
            <person name="Matveyev A.V."/>
            <person name="Serrano M.G."/>
            <person name="Alves J.M."/>
            <person name="Parikh H."/>
            <person name="Huang B."/>
            <person name="Lee V."/>
            <person name="Espinosa-Alvarez O."/>
            <person name="Ortiz P.A."/>
            <person name="Costa-Martins A.G."/>
            <person name="Teixeira M.M."/>
            <person name="Buck G.A."/>
        </authorList>
    </citation>
    <scope>NUCLEOTIDE SEQUENCE [LARGE SCALE GENOMIC DNA]</scope>
    <source>
        <strain evidence="2 3">025E</strain>
    </source>
</reference>
<dbReference type="RefSeq" id="XP_029230578.1">
    <property type="nucleotide sequence ID" value="XM_029369333.1"/>
</dbReference>
<accession>A0A3R7PTJ8</accession>
<evidence type="ECO:0000313" key="2">
    <source>
        <dbReference type="EMBL" id="RNF24892.1"/>
    </source>
</evidence>